<gene>
    <name evidence="2" type="ORF">FCM35_KLT02346</name>
</gene>
<comment type="caution">
    <text evidence="2">The sequence shown here is derived from an EMBL/GenBank/DDBJ whole genome shotgun (WGS) entry which is preliminary data.</text>
</comment>
<dbReference type="CDD" id="cd00882">
    <property type="entry name" value="Ras_like_GTPase"/>
    <property type="match status" value="1"/>
</dbReference>
<dbReference type="EMBL" id="SWLB01000011">
    <property type="protein sequence ID" value="KAF3332769.1"/>
    <property type="molecule type" value="Genomic_DNA"/>
</dbReference>
<proteinExistence type="predicted"/>
<dbReference type="OrthoDB" id="1876408at2759"/>
<protein>
    <recommendedName>
        <fullName evidence="4">G domain-containing protein</fullName>
    </recommendedName>
</protein>
<organism evidence="2 3">
    <name type="scientific">Carex littledalei</name>
    <dbReference type="NCBI Taxonomy" id="544730"/>
    <lineage>
        <taxon>Eukaryota</taxon>
        <taxon>Viridiplantae</taxon>
        <taxon>Streptophyta</taxon>
        <taxon>Embryophyta</taxon>
        <taxon>Tracheophyta</taxon>
        <taxon>Spermatophyta</taxon>
        <taxon>Magnoliopsida</taxon>
        <taxon>Liliopsida</taxon>
        <taxon>Poales</taxon>
        <taxon>Cyperaceae</taxon>
        <taxon>Cyperoideae</taxon>
        <taxon>Cariceae</taxon>
        <taxon>Carex</taxon>
        <taxon>Carex subgen. Euthyceras</taxon>
    </lineage>
</organism>
<reference evidence="2" key="1">
    <citation type="submission" date="2020-01" db="EMBL/GenBank/DDBJ databases">
        <title>Genome sequence of Kobresia littledalei, the first chromosome-level genome in the family Cyperaceae.</title>
        <authorList>
            <person name="Qu G."/>
        </authorList>
    </citation>
    <scope>NUCLEOTIDE SEQUENCE</scope>
    <source>
        <strain evidence="2">C.B.Clarke</strain>
        <tissue evidence="2">Leaf</tissue>
    </source>
</reference>
<name>A0A833R027_9POAL</name>
<accession>A0A833R027</accession>
<dbReference type="AlphaFoldDB" id="A0A833R027"/>
<evidence type="ECO:0000313" key="3">
    <source>
        <dbReference type="Proteomes" id="UP000623129"/>
    </source>
</evidence>
<dbReference type="Proteomes" id="UP000623129">
    <property type="component" value="Unassembled WGS sequence"/>
</dbReference>
<dbReference type="InterPro" id="IPR027417">
    <property type="entry name" value="P-loop_NTPase"/>
</dbReference>
<dbReference type="SUPFAM" id="SSF52540">
    <property type="entry name" value="P-loop containing nucleoside triphosphate hydrolases"/>
    <property type="match status" value="1"/>
</dbReference>
<evidence type="ECO:0000256" key="1">
    <source>
        <dbReference type="SAM" id="SignalP"/>
    </source>
</evidence>
<evidence type="ECO:0000313" key="2">
    <source>
        <dbReference type="EMBL" id="KAF3332769.1"/>
    </source>
</evidence>
<keyword evidence="1" id="KW-0732">Signal</keyword>
<feature type="signal peptide" evidence="1">
    <location>
        <begin position="1"/>
        <end position="20"/>
    </location>
</feature>
<sequence>MHPSLSLLLKLAAAITSGAAAILTLRRLRQDDSISSFRREIYAAASLMMPPSPPTVLIVGARGHGKSSFLNTACRALANEYGPLLLRAESRPPGAESGETKRVVRATVDPGGEQFSDEEVSVALLEKGIGFETTKEDMEAAVAGLEGVECVVIVVRCSGPTKELSLVIRRLPEIVAPVRERGLHLMVVLTHKKSIRTMRQAEELRREIAFKARTDCVYFIENYTSSKSSNLRYPIPIKNDFETHFTVLTIIRQCLEFVKLYRSHSGNIHHKHEKDNVKDHASVATRSHAKFANGEV</sequence>
<feature type="chain" id="PRO_5032997055" description="G domain-containing protein" evidence="1">
    <location>
        <begin position="21"/>
        <end position="296"/>
    </location>
</feature>
<dbReference type="Gene3D" id="3.40.50.300">
    <property type="entry name" value="P-loop containing nucleotide triphosphate hydrolases"/>
    <property type="match status" value="1"/>
</dbReference>
<evidence type="ECO:0008006" key="4">
    <source>
        <dbReference type="Google" id="ProtNLM"/>
    </source>
</evidence>
<keyword evidence="3" id="KW-1185">Reference proteome</keyword>